<dbReference type="SUPFAM" id="SSF56796">
    <property type="entry name" value="Dehydroquinate synthase-like"/>
    <property type="match status" value="1"/>
</dbReference>
<dbReference type="CDD" id="cd08187">
    <property type="entry name" value="BDH"/>
    <property type="match status" value="1"/>
</dbReference>
<dbReference type="InterPro" id="IPR056798">
    <property type="entry name" value="ADH_Fe_C"/>
</dbReference>
<name>A0A1W1YDV7_9LACT</name>
<dbReference type="RefSeq" id="WP_084098399.1">
    <property type="nucleotide sequence ID" value="NZ_FWXK01000002.1"/>
</dbReference>
<proteinExistence type="predicted"/>
<dbReference type="GO" id="GO:0046872">
    <property type="term" value="F:metal ion binding"/>
    <property type="evidence" value="ECO:0007669"/>
    <property type="project" value="InterPro"/>
</dbReference>
<dbReference type="STRING" id="371602.SAMN04487984_0617"/>
<keyword evidence="1" id="KW-0560">Oxidoreductase</keyword>
<organism evidence="4 5">
    <name type="scientific">Aerococcus suis</name>
    <dbReference type="NCBI Taxonomy" id="371602"/>
    <lineage>
        <taxon>Bacteria</taxon>
        <taxon>Bacillati</taxon>
        <taxon>Bacillota</taxon>
        <taxon>Bacilli</taxon>
        <taxon>Lactobacillales</taxon>
        <taxon>Aerococcaceae</taxon>
        <taxon>Aerococcus</taxon>
    </lineage>
</organism>
<accession>A0A1W1YDV7</accession>
<dbReference type="Proteomes" id="UP000243884">
    <property type="component" value="Unassembled WGS sequence"/>
</dbReference>
<dbReference type="AlphaFoldDB" id="A0A1W1YDV7"/>
<dbReference type="EMBL" id="FWXK01000002">
    <property type="protein sequence ID" value="SMC34323.1"/>
    <property type="molecule type" value="Genomic_DNA"/>
</dbReference>
<evidence type="ECO:0000313" key="4">
    <source>
        <dbReference type="EMBL" id="SMC34323.1"/>
    </source>
</evidence>
<dbReference type="PANTHER" id="PTHR43633">
    <property type="entry name" value="ALCOHOL DEHYDROGENASE YQHD"/>
    <property type="match status" value="1"/>
</dbReference>
<evidence type="ECO:0000259" key="2">
    <source>
        <dbReference type="Pfam" id="PF00465"/>
    </source>
</evidence>
<dbReference type="InterPro" id="IPR044731">
    <property type="entry name" value="BDH-like"/>
</dbReference>
<dbReference type="PANTHER" id="PTHR43633:SF1">
    <property type="entry name" value="ALCOHOL DEHYDROGENASE YQHD"/>
    <property type="match status" value="1"/>
</dbReference>
<dbReference type="GO" id="GO:0005829">
    <property type="term" value="C:cytosol"/>
    <property type="evidence" value="ECO:0007669"/>
    <property type="project" value="TreeGrafter"/>
</dbReference>
<feature type="domain" description="Alcohol dehydrogenase iron-type/glycerol dehydrogenase GldA" evidence="2">
    <location>
        <begin position="13"/>
        <end position="182"/>
    </location>
</feature>
<dbReference type="InterPro" id="IPR001670">
    <property type="entry name" value="ADH_Fe/GldA"/>
</dbReference>
<dbReference type="OrthoDB" id="9801156at2"/>
<evidence type="ECO:0000313" key="5">
    <source>
        <dbReference type="Proteomes" id="UP000243884"/>
    </source>
</evidence>
<dbReference type="Pfam" id="PF00465">
    <property type="entry name" value="Fe-ADH"/>
    <property type="match status" value="1"/>
</dbReference>
<evidence type="ECO:0000259" key="3">
    <source>
        <dbReference type="Pfam" id="PF25137"/>
    </source>
</evidence>
<keyword evidence="5" id="KW-1185">Reference proteome</keyword>
<dbReference type="GO" id="GO:0008106">
    <property type="term" value="F:alcohol dehydrogenase (NADP+) activity"/>
    <property type="evidence" value="ECO:0007669"/>
    <property type="project" value="TreeGrafter"/>
</dbReference>
<protein>
    <submittedName>
        <fullName evidence="4">NADP-dependent alcohol dehydrogenase</fullName>
    </submittedName>
</protein>
<feature type="domain" description="Fe-containing alcohol dehydrogenase-like C-terminal" evidence="3">
    <location>
        <begin position="199"/>
        <end position="378"/>
    </location>
</feature>
<evidence type="ECO:0000256" key="1">
    <source>
        <dbReference type="ARBA" id="ARBA00023002"/>
    </source>
</evidence>
<dbReference type="Gene3D" id="1.20.1090.10">
    <property type="entry name" value="Dehydroquinate synthase-like - alpha domain"/>
    <property type="match status" value="1"/>
</dbReference>
<dbReference type="Pfam" id="PF25137">
    <property type="entry name" value="ADH_Fe_C"/>
    <property type="match status" value="1"/>
</dbReference>
<sequence>MQTEIANFNFYNPTRILFGKNQIEAMDAYIPQNAKVLITYGGGSAKRFGTIDRVVEALGNRKWDTFSGIEANPHFETLMQAVEKVKEENFDFIIAVGGGSVIDGTKFIAAASVFPGDPIDIFGQGIGAGKPIEEALPFGTVLTLPATSSEMNSGAVITFEELKAKVSFSSEKTFPKFSVLEPEITYTLPDRQLRNGLTDTFIHLLEDYLTYPVDARLQDAWSEASLREIIKLAPELNADNYDYSVRANYMWICTNGLNNILRPGVPTDWATHELGHEITAFNNTDHARTLTPVMLATMKVRKEEKYEKLIQYAENVWGITEANDEEKITLAIDKTAEFFQSIEMPTTLEEIGVKEADIDYLVTQLEKHDDTALGENNQQTLDISRKIYETALN</sequence>
<dbReference type="GO" id="GO:1990002">
    <property type="term" value="F:methylglyoxal reductase (NADPH) (acetol producing) activity"/>
    <property type="evidence" value="ECO:0007669"/>
    <property type="project" value="TreeGrafter"/>
</dbReference>
<dbReference type="Gene3D" id="3.40.50.1970">
    <property type="match status" value="1"/>
</dbReference>
<gene>
    <name evidence="4" type="ORF">SAMN04487984_0617</name>
</gene>
<reference evidence="5" key="1">
    <citation type="submission" date="2017-04" db="EMBL/GenBank/DDBJ databases">
        <authorList>
            <person name="Varghese N."/>
            <person name="Submissions S."/>
        </authorList>
    </citation>
    <scope>NUCLEOTIDE SEQUENCE [LARGE SCALE GENOMIC DNA]</scope>
    <source>
        <strain evidence="5">DSM 21500</strain>
    </source>
</reference>
<dbReference type="FunFam" id="3.40.50.1970:FF:000003">
    <property type="entry name" value="Alcohol dehydrogenase, iron-containing"/>
    <property type="match status" value="1"/>
</dbReference>
<dbReference type="GO" id="GO:1990362">
    <property type="term" value="F:butanol dehydrogenase (NAD+) activity"/>
    <property type="evidence" value="ECO:0007669"/>
    <property type="project" value="InterPro"/>
</dbReference>